<feature type="compositionally biased region" description="Polar residues" evidence="1">
    <location>
        <begin position="37"/>
        <end position="46"/>
    </location>
</feature>
<reference evidence="3" key="1">
    <citation type="submission" date="2016-10" db="EMBL/GenBank/DDBJ databases">
        <authorList>
            <person name="Wegmann U."/>
        </authorList>
    </citation>
    <scope>NUCLEOTIDE SEQUENCE [LARGE SCALE GENOMIC DNA]</scope>
</reference>
<protein>
    <submittedName>
        <fullName evidence="2">Uncharacterized protein</fullName>
    </submittedName>
</protein>
<dbReference type="EMBL" id="LT630450">
    <property type="protein sequence ID" value="SFV72727.1"/>
    <property type="molecule type" value="Genomic_DNA"/>
</dbReference>
<dbReference type="KEGG" id="dpg:DESPIGER_0855"/>
<dbReference type="Proteomes" id="UP000186323">
    <property type="component" value="Chromosome I"/>
</dbReference>
<feature type="region of interest" description="Disordered" evidence="1">
    <location>
        <begin position="1"/>
        <end position="46"/>
    </location>
</feature>
<proteinExistence type="predicted"/>
<name>A0A1K1LDF0_9BACT</name>
<accession>A0A1K1LDF0</accession>
<dbReference type="AlphaFoldDB" id="A0A1K1LDF0"/>
<sequence>MPAPVALSGPSAFFPAPPSRATVPRKQEHHPVPQPAVSLSPQNHRT</sequence>
<evidence type="ECO:0000256" key="1">
    <source>
        <dbReference type="SAM" id="MobiDB-lite"/>
    </source>
</evidence>
<evidence type="ECO:0000313" key="2">
    <source>
        <dbReference type="EMBL" id="SFV72727.1"/>
    </source>
</evidence>
<gene>
    <name evidence="2" type="ORF">DESPIGER_0855</name>
</gene>
<keyword evidence="3" id="KW-1185">Reference proteome</keyword>
<organism evidence="2 3">
    <name type="scientific">Desulfovibrio piger</name>
    <dbReference type="NCBI Taxonomy" id="901"/>
    <lineage>
        <taxon>Bacteria</taxon>
        <taxon>Pseudomonadati</taxon>
        <taxon>Thermodesulfobacteriota</taxon>
        <taxon>Desulfovibrionia</taxon>
        <taxon>Desulfovibrionales</taxon>
        <taxon>Desulfovibrionaceae</taxon>
        <taxon>Desulfovibrio</taxon>
    </lineage>
</organism>
<evidence type="ECO:0000313" key="3">
    <source>
        <dbReference type="Proteomes" id="UP000186323"/>
    </source>
</evidence>